<dbReference type="Proteomes" id="UP000007524">
    <property type="component" value="Segment"/>
</dbReference>
<dbReference type="OrthoDB" id="41646at10239"/>
<proteinExistence type="predicted"/>
<gene>
    <name evidence="1" type="ORF">RaK2_00322</name>
</gene>
<dbReference type="EMBL" id="JQ513383">
    <property type="protein sequence ID" value="AFA44595.1"/>
    <property type="molecule type" value="Genomic_DNA"/>
</dbReference>
<dbReference type="KEGG" id="vg:14012910"/>
<accession>H6X4C9</accession>
<reference evidence="1 2" key="1">
    <citation type="journal article" date="2012" name="J. Virol.">
        <title>Genome of Klebsiella sp.-Infecting Bacteriophage vB_KleM_RaK2.</title>
        <authorList>
            <person name="Simoliunas E."/>
            <person name="Kaliniene L."/>
            <person name="Truncaite L."/>
            <person name="Klausa V."/>
            <person name="Zajanckauskaite A."/>
            <person name="Meskys R."/>
        </authorList>
    </citation>
    <scope>NUCLEOTIDE SEQUENCE [LARGE SCALE GENOMIC DNA]</scope>
</reference>
<evidence type="ECO:0000313" key="2">
    <source>
        <dbReference type="Proteomes" id="UP000007524"/>
    </source>
</evidence>
<protein>
    <submittedName>
        <fullName evidence="1">Uncharacterized protein</fullName>
    </submittedName>
</protein>
<dbReference type="RefSeq" id="YP_007007477.1">
    <property type="nucleotide sequence ID" value="NC_019526.1"/>
</dbReference>
<name>H6X4C9_9CAUD</name>
<sequence>MIIQINSYKTKEELTTLIIKAIQKGESYIKIPLDKTSNRNIVISQIDKDFDINICYMEETSTDIIYSGTESFKPDQIITAVYNCVQRYFSTEPNKTIREQQKYNTRNMQEVEKHSKNFPCGMTVKELKELIKDWPETNQYGEDTLVYISTESDTDCTVHSSWCSSVRTNDNGTLVYDLTLDTEQR</sequence>
<dbReference type="GeneID" id="14012910"/>
<keyword evidence="2" id="KW-1185">Reference proteome</keyword>
<evidence type="ECO:0000313" key="1">
    <source>
        <dbReference type="EMBL" id="AFA44595.1"/>
    </source>
</evidence>
<organism evidence="1 2">
    <name type="scientific">Klebsiella phage vB_KleM_RaK2</name>
    <dbReference type="NCBI Taxonomy" id="1147094"/>
    <lineage>
        <taxon>Viruses</taxon>
        <taxon>Duplodnaviria</taxon>
        <taxon>Heunggongvirae</taxon>
        <taxon>Uroviricota</taxon>
        <taxon>Caudoviricetes</taxon>
        <taxon>Alcyoneusvirus</taxon>
        <taxon>Alcyoneusvirus RaK2</taxon>
    </lineage>
</organism>